<evidence type="ECO:0000313" key="1">
    <source>
        <dbReference type="EMBL" id="MEQ3511260.1"/>
    </source>
</evidence>
<dbReference type="EMBL" id="JBECZB010000009">
    <property type="protein sequence ID" value="MEQ3511260.1"/>
    <property type="molecule type" value="Genomic_DNA"/>
</dbReference>
<reference evidence="1 2" key="1">
    <citation type="submission" date="2024-05" db="EMBL/GenBank/DDBJ databases">
        <authorList>
            <person name="Matzinger S.R."/>
            <person name="Bankers L."/>
            <person name="Rossheim A."/>
            <person name="Hetherington-Rauth M.C."/>
            <person name="Smith A."/>
            <person name="Baird S."/>
            <person name="Polanco D."/>
        </authorList>
    </citation>
    <scope>NUCLEOTIDE SEQUENCE [LARGE SCALE GENOMIC DNA]</scope>
    <source>
        <strain evidence="1 2">2024CJ-00066</strain>
    </source>
</reference>
<accession>A0ABV1JLA0</accession>
<keyword evidence="2" id="KW-1185">Reference proteome</keyword>
<comment type="caution">
    <text evidence="1">The sequence shown here is derived from an EMBL/GenBank/DDBJ whole genome shotgun (WGS) entry which is preliminary data.</text>
</comment>
<evidence type="ECO:0000313" key="2">
    <source>
        <dbReference type="Proteomes" id="UP001447151"/>
    </source>
</evidence>
<sequence>MPSENIFRRHYKICLTFQISNVHPDTIFATMPHKSTAKDILIMPYDLSKRLVIGLASSAPFDLSESDNIFRTEGAETYRQYQREKQNHPLKKALSFHLSKTLSINEINPNDPPIGFILLSGNNPDTDYGS</sequence>
<name>A0ABV1JLA0_NEIPO</name>
<proteinExistence type="predicted"/>
<organism evidence="1 2">
    <name type="scientific">Neisseria polysaccharea</name>
    <dbReference type="NCBI Taxonomy" id="489"/>
    <lineage>
        <taxon>Bacteria</taxon>
        <taxon>Pseudomonadati</taxon>
        <taxon>Pseudomonadota</taxon>
        <taxon>Betaproteobacteria</taxon>
        <taxon>Neisseriales</taxon>
        <taxon>Neisseriaceae</taxon>
        <taxon>Neisseria</taxon>
    </lineage>
</organism>
<gene>
    <name evidence="1" type="ORF">ABM124_08075</name>
</gene>
<dbReference type="Proteomes" id="UP001447151">
    <property type="component" value="Unassembled WGS sequence"/>
</dbReference>
<dbReference type="InterPro" id="IPR010394">
    <property type="entry name" value="5-nucleotidase"/>
</dbReference>
<dbReference type="RefSeq" id="WP_349273205.1">
    <property type="nucleotide sequence ID" value="NZ_JBECZB010000009.1"/>
</dbReference>
<protein>
    <submittedName>
        <fullName evidence="1">5'-nucleotidase</fullName>
    </submittedName>
</protein>
<dbReference type="Pfam" id="PF06189">
    <property type="entry name" value="5-nucleotidase"/>
    <property type="match status" value="1"/>
</dbReference>